<dbReference type="PANTHER" id="PTHR19384">
    <property type="entry name" value="NITRIC OXIDE SYNTHASE-RELATED"/>
    <property type="match status" value="1"/>
</dbReference>
<dbReference type="PRINTS" id="PR00369">
    <property type="entry name" value="FLAVODOXIN"/>
</dbReference>
<dbReference type="InterPro" id="IPR008254">
    <property type="entry name" value="Flavodoxin/NO_synth"/>
</dbReference>
<reference evidence="7 9" key="1">
    <citation type="submission" date="2016-09" db="EMBL/GenBank/DDBJ databases">
        <authorList>
            <person name="Kumanski S."/>
            <person name="Beatrice B."/>
        </authorList>
    </citation>
    <scope>NUCLEOTIDE SEQUENCE [LARGE SCALE GENOMIC DNA]</scope>
    <source>
        <strain evidence="7">Mankind</strain>
    </source>
</reference>
<evidence type="ECO:0000313" key="7">
    <source>
        <dbReference type="EMBL" id="SCW15608.1"/>
    </source>
</evidence>
<gene>
    <name evidence="8" type="primary">cysJ_2</name>
    <name evidence="7" type="ORF">ESCNG_50075</name>
    <name evidence="8" type="ORF">NCTC11421_01443</name>
</gene>
<evidence type="ECO:0000256" key="1">
    <source>
        <dbReference type="ARBA" id="ARBA00001917"/>
    </source>
</evidence>
<dbReference type="EMBL" id="UGRI01000001">
    <property type="protein sequence ID" value="SUA21440.1"/>
    <property type="molecule type" value="Genomic_DNA"/>
</dbReference>
<dbReference type="InterPro" id="IPR001094">
    <property type="entry name" value="Flavdoxin-like"/>
</dbReference>
<dbReference type="GO" id="GO:0005829">
    <property type="term" value="C:cytosol"/>
    <property type="evidence" value="ECO:0007669"/>
    <property type="project" value="TreeGrafter"/>
</dbReference>
<dbReference type="Gene3D" id="3.40.50.360">
    <property type="match status" value="1"/>
</dbReference>
<dbReference type="Pfam" id="PF00258">
    <property type="entry name" value="Flavodoxin_1"/>
    <property type="match status" value="1"/>
</dbReference>
<feature type="region of interest" description="Disordered" evidence="5">
    <location>
        <begin position="180"/>
        <end position="227"/>
    </location>
</feature>
<proteinExistence type="predicted"/>
<dbReference type="FunFam" id="3.40.50.360:FF:000018">
    <property type="entry name" value="Sulfite reductase [NADPH] flavoprotein alpha-component"/>
    <property type="match status" value="1"/>
</dbReference>
<name>A0A1D3ERN9_NEIGO</name>
<evidence type="ECO:0000259" key="6">
    <source>
        <dbReference type="PROSITE" id="PS50902"/>
    </source>
</evidence>
<organism evidence="8">
    <name type="scientific">Neisseria gonorrhoeae</name>
    <dbReference type="NCBI Taxonomy" id="485"/>
    <lineage>
        <taxon>Bacteria</taxon>
        <taxon>Pseudomonadati</taxon>
        <taxon>Pseudomonadota</taxon>
        <taxon>Betaproteobacteria</taxon>
        <taxon>Neisseriales</taxon>
        <taxon>Neisseriaceae</taxon>
        <taxon>Neisseria</taxon>
    </lineage>
</organism>
<dbReference type="GO" id="GO:0004783">
    <property type="term" value="F:sulfite reductase (NADPH) activity"/>
    <property type="evidence" value="ECO:0007669"/>
    <property type="project" value="UniProtKB-EC"/>
</dbReference>
<keyword evidence="4" id="KW-0813">Transport</keyword>
<sequence length="227" mass="24019">MSGLSGYAWAKAGNGASAGLPALQTALPAAEPFSVTVLSASQTGNAKSVADKAADSLKAAGIQVRRAELKGYKAKNIAGERRLLLVTSTQGEGEPPEEAVVLHKLLNCKKAPKLDKLQFAVLGLGDSSYPNFCRAGKDFDKRFEELGAKRLLERVDADLDFAAAADGWTGRIVARLKEEAAKNRATPAPQATSPRRPSDGIGGQVLQGRPLSRRPAGQSENHRPPIR</sequence>
<evidence type="ECO:0000256" key="5">
    <source>
        <dbReference type="SAM" id="MobiDB-lite"/>
    </source>
</evidence>
<evidence type="ECO:0000256" key="4">
    <source>
        <dbReference type="ARBA" id="ARBA00022982"/>
    </source>
</evidence>
<dbReference type="AlphaFoldDB" id="A0A1D3ERN9"/>
<evidence type="ECO:0000256" key="2">
    <source>
        <dbReference type="ARBA" id="ARBA00022630"/>
    </source>
</evidence>
<dbReference type="GO" id="GO:0050660">
    <property type="term" value="F:flavin adenine dinucleotide binding"/>
    <property type="evidence" value="ECO:0007669"/>
    <property type="project" value="TreeGrafter"/>
</dbReference>
<reference evidence="8" key="2">
    <citation type="submission" date="2018-06" db="EMBL/GenBank/DDBJ databases">
        <authorList>
            <consortium name="Pathogen Informatics"/>
            <person name="Doyle S."/>
        </authorList>
    </citation>
    <scope>NUCLEOTIDE SEQUENCE [LARGE SCALE GENOMIC DNA]</scope>
    <source>
        <strain evidence="8">NCTC11421</strain>
    </source>
</reference>
<dbReference type="EMBL" id="FMTB01000045">
    <property type="protein sequence ID" value="SCW15608.1"/>
    <property type="molecule type" value="Genomic_DNA"/>
</dbReference>
<dbReference type="InterPro" id="IPR029039">
    <property type="entry name" value="Flavoprotein-like_sf"/>
</dbReference>
<dbReference type="GO" id="GO:0010181">
    <property type="term" value="F:FMN binding"/>
    <property type="evidence" value="ECO:0007669"/>
    <property type="project" value="InterPro"/>
</dbReference>
<evidence type="ECO:0000256" key="3">
    <source>
        <dbReference type="ARBA" id="ARBA00022643"/>
    </source>
</evidence>
<feature type="domain" description="Flavodoxin-like" evidence="6">
    <location>
        <begin position="35"/>
        <end position="173"/>
    </location>
</feature>
<evidence type="ECO:0000313" key="9">
    <source>
        <dbReference type="Proteomes" id="UP000182484"/>
    </source>
</evidence>
<keyword evidence="3" id="KW-0288">FMN</keyword>
<keyword evidence="4" id="KW-0249">Electron transport</keyword>
<dbReference type="SUPFAM" id="SSF52218">
    <property type="entry name" value="Flavoproteins"/>
    <property type="match status" value="1"/>
</dbReference>
<accession>A0A1D3ERN9</accession>
<keyword evidence="8" id="KW-0560">Oxidoreductase</keyword>
<dbReference type="PANTHER" id="PTHR19384:SF128">
    <property type="entry name" value="NADPH OXIDOREDUCTASE A"/>
    <property type="match status" value="1"/>
</dbReference>
<dbReference type="Proteomes" id="UP000182484">
    <property type="component" value="Unassembled WGS sequence"/>
</dbReference>
<dbReference type="EC" id="1.8.1.2" evidence="8"/>
<comment type="cofactor">
    <cofactor evidence="1">
        <name>FMN</name>
        <dbReference type="ChEBI" id="CHEBI:58210"/>
    </cofactor>
</comment>
<protein>
    <submittedName>
        <fullName evidence="8">Putative sulfite reductase subunit alpha</fullName>
        <ecNumber evidence="8">1.8.1.2</ecNumber>
    </submittedName>
    <submittedName>
        <fullName evidence="7">Sulfite reductase flavoprotein alpha-component</fullName>
    </submittedName>
</protein>
<evidence type="ECO:0000313" key="8">
    <source>
        <dbReference type="EMBL" id="SUA21440.1"/>
    </source>
</evidence>
<keyword evidence="2" id="KW-0285">Flavoprotein</keyword>
<dbReference type="PROSITE" id="PS50902">
    <property type="entry name" value="FLAVODOXIN_LIKE"/>
    <property type="match status" value="1"/>
</dbReference>